<dbReference type="EMBL" id="VSSQ01110916">
    <property type="protein sequence ID" value="MPN48523.1"/>
    <property type="molecule type" value="Genomic_DNA"/>
</dbReference>
<sequence length="76" mass="8567">MTALQKNEDDLLLRLWEQAGMGGEVTITLPESFRYKKAILCNLRNVKLENEINITGQKLRLNIDANAPVTILLTAQ</sequence>
<name>A0A645IMQ7_9ZZZZ</name>
<accession>A0A645IMQ7</accession>
<feature type="domain" description="Glycosyl hydrolases family 38 C-terminal" evidence="1">
    <location>
        <begin position="2"/>
        <end position="56"/>
    </location>
</feature>
<gene>
    <name evidence="2" type="ORF">SDC9_196131</name>
</gene>
<dbReference type="AlphaFoldDB" id="A0A645IMQ7"/>
<dbReference type="InterPro" id="IPR041147">
    <property type="entry name" value="GH38_C"/>
</dbReference>
<protein>
    <recommendedName>
        <fullName evidence="1">Glycosyl hydrolases family 38 C-terminal domain-containing protein</fullName>
    </recommendedName>
</protein>
<evidence type="ECO:0000259" key="1">
    <source>
        <dbReference type="Pfam" id="PF17677"/>
    </source>
</evidence>
<reference evidence="2" key="1">
    <citation type="submission" date="2019-08" db="EMBL/GenBank/DDBJ databases">
        <authorList>
            <person name="Kucharzyk K."/>
            <person name="Murdoch R.W."/>
            <person name="Higgins S."/>
            <person name="Loffler F."/>
        </authorList>
    </citation>
    <scope>NUCLEOTIDE SEQUENCE</scope>
</reference>
<organism evidence="2">
    <name type="scientific">bioreactor metagenome</name>
    <dbReference type="NCBI Taxonomy" id="1076179"/>
    <lineage>
        <taxon>unclassified sequences</taxon>
        <taxon>metagenomes</taxon>
        <taxon>ecological metagenomes</taxon>
    </lineage>
</organism>
<dbReference type="Pfam" id="PF17677">
    <property type="entry name" value="Glyco_hydro38C2"/>
    <property type="match status" value="1"/>
</dbReference>
<comment type="caution">
    <text evidence="2">The sequence shown here is derived from an EMBL/GenBank/DDBJ whole genome shotgun (WGS) entry which is preliminary data.</text>
</comment>
<evidence type="ECO:0000313" key="2">
    <source>
        <dbReference type="EMBL" id="MPN48523.1"/>
    </source>
</evidence>
<proteinExistence type="predicted"/>